<comment type="caution">
    <text evidence="5">The sequence shown here is derived from an EMBL/GenBank/DDBJ whole genome shotgun (WGS) entry which is preliminary data.</text>
</comment>
<dbReference type="NCBIfam" id="NF008217">
    <property type="entry name" value="PRK10984.1"/>
    <property type="match status" value="1"/>
</dbReference>
<evidence type="ECO:0000256" key="4">
    <source>
        <dbReference type="ARBA" id="ARBA00023163"/>
    </source>
</evidence>
<keyword evidence="6" id="KW-1185">Reference proteome</keyword>
<accession>A0A420E8G0</accession>
<keyword evidence="2" id="KW-0805">Transcription regulation</keyword>
<name>A0A420E8G0_9ALTE</name>
<gene>
    <name evidence="5" type="ORF">DBZ36_15370</name>
</gene>
<sequence>MEKQWPSHHKLLARMLKIGPYLRKERCKEHHYFFDCLAACTDANPPADEREFYGWWFEVEQVTEGTLNYSYRFGLHSVDGLWTEQDIPDEHHEQVKSSLLDFYPKLHALLSDFDLKLEPSSTIQPQQILPAA</sequence>
<reference evidence="5 6" key="1">
    <citation type="submission" date="2018-09" db="EMBL/GenBank/DDBJ databases">
        <authorList>
            <person name="Wang Z."/>
        </authorList>
    </citation>
    <scope>NUCLEOTIDE SEQUENCE [LARGE SCALE GENOMIC DNA]</scope>
    <source>
        <strain evidence="5 6">ALS 81</strain>
    </source>
</reference>
<dbReference type="Pfam" id="PF07417">
    <property type="entry name" value="Crl"/>
    <property type="match status" value="1"/>
</dbReference>
<dbReference type="RefSeq" id="WP_120355842.1">
    <property type="nucleotide sequence ID" value="NZ_RAQO01000008.1"/>
</dbReference>
<keyword evidence="3" id="KW-0010">Activator</keyword>
<protein>
    <submittedName>
        <fullName evidence="5">Sigma factor-binding protein Crl</fullName>
    </submittedName>
</protein>
<dbReference type="InterPro" id="IPR009986">
    <property type="entry name" value="Tscrpt_reg_Crl"/>
</dbReference>
<evidence type="ECO:0000256" key="1">
    <source>
        <dbReference type="ARBA" id="ARBA00022490"/>
    </source>
</evidence>
<dbReference type="Proteomes" id="UP000286482">
    <property type="component" value="Unassembled WGS sequence"/>
</dbReference>
<proteinExistence type="predicted"/>
<evidence type="ECO:0000313" key="5">
    <source>
        <dbReference type="EMBL" id="RKF15756.1"/>
    </source>
</evidence>
<evidence type="ECO:0000256" key="3">
    <source>
        <dbReference type="ARBA" id="ARBA00023159"/>
    </source>
</evidence>
<keyword evidence="4" id="KW-0804">Transcription</keyword>
<dbReference type="InterPro" id="IPR038208">
    <property type="entry name" value="Tscrpt_reg_Crl_sf"/>
</dbReference>
<dbReference type="AlphaFoldDB" id="A0A420E8G0"/>
<dbReference type="GO" id="GO:0045893">
    <property type="term" value="P:positive regulation of DNA-templated transcription"/>
    <property type="evidence" value="ECO:0007669"/>
    <property type="project" value="InterPro"/>
</dbReference>
<dbReference type="OrthoDB" id="6428303at2"/>
<organism evidence="5 6">
    <name type="scientific">Alginatibacterium sediminis</name>
    <dbReference type="NCBI Taxonomy" id="2164068"/>
    <lineage>
        <taxon>Bacteria</taxon>
        <taxon>Pseudomonadati</taxon>
        <taxon>Pseudomonadota</taxon>
        <taxon>Gammaproteobacteria</taxon>
        <taxon>Alteromonadales</taxon>
        <taxon>Alteromonadaceae</taxon>
        <taxon>Alginatibacterium</taxon>
    </lineage>
</organism>
<evidence type="ECO:0000256" key="2">
    <source>
        <dbReference type="ARBA" id="ARBA00023015"/>
    </source>
</evidence>
<dbReference type="EMBL" id="RAQO01000008">
    <property type="protein sequence ID" value="RKF15756.1"/>
    <property type="molecule type" value="Genomic_DNA"/>
</dbReference>
<evidence type="ECO:0000313" key="6">
    <source>
        <dbReference type="Proteomes" id="UP000286482"/>
    </source>
</evidence>
<keyword evidence="1" id="KW-0963">Cytoplasm</keyword>
<dbReference type="Gene3D" id="3.30.310.230">
    <property type="entry name" value="Sigma factor-binding protein Crl monomer"/>
    <property type="match status" value="1"/>
</dbReference>